<sequence length="61" mass="6610">MTQLRIPITSREQQDHLSLAQDHLNAAGVHFDSGSDLVDGTPVTRVWELGHSLEGAEMKGG</sequence>
<dbReference type="AlphaFoldDB" id="A0A0F9S9Q4"/>
<protein>
    <submittedName>
        <fullName evidence="1">Uncharacterized protein</fullName>
    </submittedName>
</protein>
<name>A0A0F9S9Q4_9ZZZZ</name>
<organism evidence="1">
    <name type="scientific">marine sediment metagenome</name>
    <dbReference type="NCBI Taxonomy" id="412755"/>
    <lineage>
        <taxon>unclassified sequences</taxon>
        <taxon>metagenomes</taxon>
        <taxon>ecological metagenomes</taxon>
    </lineage>
</organism>
<comment type="caution">
    <text evidence="1">The sequence shown here is derived from an EMBL/GenBank/DDBJ whole genome shotgun (WGS) entry which is preliminary data.</text>
</comment>
<accession>A0A0F9S9Q4</accession>
<reference evidence="1" key="1">
    <citation type="journal article" date="2015" name="Nature">
        <title>Complex archaea that bridge the gap between prokaryotes and eukaryotes.</title>
        <authorList>
            <person name="Spang A."/>
            <person name="Saw J.H."/>
            <person name="Jorgensen S.L."/>
            <person name="Zaremba-Niedzwiedzka K."/>
            <person name="Martijn J."/>
            <person name="Lind A.E."/>
            <person name="van Eijk R."/>
            <person name="Schleper C."/>
            <person name="Guy L."/>
            <person name="Ettema T.J."/>
        </authorList>
    </citation>
    <scope>NUCLEOTIDE SEQUENCE</scope>
</reference>
<proteinExistence type="predicted"/>
<gene>
    <name evidence="1" type="ORF">LCGC14_0498580</name>
</gene>
<dbReference type="EMBL" id="LAZR01000580">
    <property type="protein sequence ID" value="KKN63754.1"/>
    <property type="molecule type" value="Genomic_DNA"/>
</dbReference>
<evidence type="ECO:0000313" key="1">
    <source>
        <dbReference type="EMBL" id="KKN63754.1"/>
    </source>
</evidence>